<gene>
    <name evidence="1" type="ORF">pdam_00020249</name>
</gene>
<keyword evidence="2" id="KW-1185">Reference proteome</keyword>
<sequence length="143" mass="16110">MLCNLSVNCDPLDTTRWIDDGRLTANGFDICLKNDVESGQTKVELHGISTSIPFYGVPDLVEVLELICEKDGGDSNSLSKCRPFKVIHYLQGEAVRVARSLSSRMNRSEVDELLSRMDKEIPLDLRKCVHDRPFFLTIAQIPE</sequence>
<dbReference type="STRING" id="46731.A0A3M6TK60"/>
<dbReference type="EMBL" id="RCHS01003451">
    <property type="protein sequence ID" value="RMX41726.1"/>
    <property type="molecule type" value="Genomic_DNA"/>
</dbReference>
<proteinExistence type="predicted"/>
<feature type="non-terminal residue" evidence="1">
    <location>
        <position position="143"/>
    </location>
</feature>
<dbReference type="Proteomes" id="UP000275408">
    <property type="component" value="Unassembled WGS sequence"/>
</dbReference>
<dbReference type="AlphaFoldDB" id="A0A3M6TK60"/>
<protein>
    <submittedName>
        <fullName evidence="1">Uncharacterized protein</fullName>
    </submittedName>
</protein>
<reference evidence="1 2" key="1">
    <citation type="journal article" date="2018" name="Sci. Rep.">
        <title>Comparative analysis of the Pocillopora damicornis genome highlights role of immune system in coral evolution.</title>
        <authorList>
            <person name="Cunning R."/>
            <person name="Bay R.A."/>
            <person name="Gillette P."/>
            <person name="Baker A.C."/>
            <person name="Traylor-Knowles N."/>
        </authorList>
    </citation>
    <scope>NUCLEOTIDE SEQUENCE [LARGE SCALE GENOMIC DNA]</scope>
    <source>
        <strain evidence="1">RSMAS</strain>
        <tissue evidence="1">Whole animal</tissue>
    </source>
</reference>
<accession>A0A3M6TK60</accession>
<name>A0A3M6TK60_POCDA</name>
<comment type="caution">
    <text evidence="1">The sequence shown here is derived from an EMBL/GenBank/DDBJ whole genome shotgun (WGS) entry which is preliminary data.</text>
</comment>
<organism evidence="1 2">
    <name type="scientific">Pocillopora damicornis</name>
    <name type="common">Cauliflower coral</name>
    <name type="synonym">Millepora damicornis</name>
    <dbReference type="NCBI Taxonomy" id="46731"/>
    <lineage>
        <taxon>Eukaryota</taxon>
        <taxon>Metazoa</taxon>
        <taxon>Cnidaria</taxon>
        <taxon>Anthozoa</taxon>
        <taxon>Hexacorallia</taxon>
        <taxon>Scleractinia</taxon>
        <taxon>Astrocoeniina</taxon>
        <taxon>Pocilloporidae</taxon>
        <taxon>Pocillopora</taxon>
    </lineage>
</organism>
<evidence type="ECO:0000313" key="2">
    <source>
        <dbReference type="Proteomes" id="UP000275408"/>
    </source>
</evidence>
<evidence type="ECO:0000313" key="1">
    <source>
        <dbReference type="EMBL" id="RMX41726.1"/>
    </source>
</evidence>